<dbReference type="AlphaFoldDB" id="A0A7H0I1J2"/>
<feature type="domain" description="IrrE N-terminal-like" evidence="1">
    <location>
        <begin position="28"/>
        <end position="162"/>
    </location>
</feature>
<dbReference type="InterPro" id="IPR052345">
    <property type="entry name" value="Rad_response_metalloprotease"/>
</dbReference>
<sequence length="172" mass="19255">MAKPDLAARGLLREFRIDAPPVDPFALAEHLGVLVVPQHMDDDVSGMLLRKDGACVIGVNQAHSFERRRFTVAHELGHLRLHEGRPLILDTDARVNYRNAVSSMATDREEIDANRFAAALLAPEDMVRRAAQHISFRTTHDLVRVLAKRFQLSEMAMTYRLMNLGIVSGPAH</sequence>
<evidence type="ECO:0000259" key="1">
    <source>
        <dbReference type="Pfam" id="PF06114"/>
    </source>
</evidence>
<accession>A0A7H0I1J2</accession>
<gene>
    <name evidence="2" type="ORF">IAG43_29560</name>
</gene>
<dbReference type="RefSeq" id="WP_187743714.1">
    <property type="nucleotide sequence ID" value="NZ_CP060825.1"/>
</dbReference>
<protein>
    <submittedName>
        <fullName evidence="2">ImmA/IrrE family metallo-endopeptidase</fullName>
    </submittedName>
</protein>
<dbReference type="PANTHER" id="PTHR43236:SF2">
    <property type="entry name" value="BLL0069 PROTEIN"/>
    <property type="match status" value="1"/>
</dbReference>
<organism evidence="2 3">
    <name type="scientific">Streptomyces genisteinicus</name>
    <dbReference type="NCBI Taxonomy" id="2768068"/>
    <lineage>
        <taxon>Bacteria</taxon>
        <taxon>Bacillati</taxon>
        <taxon>Actinomycetota</taxon>
        <taxon>Actinomycetes</taxon>
        <taxon>Kitasatosporales</taxon>
        <taxon>Streptomycetaceae</taxon>
        <taxon>Streptomyces</taxon>
    </lineage>
</organism>
<name>A0A7H0I1J2_9ACTN</name>
<proteinExistence type="predicted"/>
<dbReference type="KEGG" id="sgj:IAG43_29560"/>
<evidence type="ECO:0000313" key="2">
    <source>
        <dbReference type="EMBL" id="QNP66658.1"/>
    </source>
</evidence>
<keyword evidence="3" id="KW-1185">Reference proteome</keyword>
<dbReference type="EMBL" id="CP060825">
    <property type="protein sequence ID" value="QNP66658.1"/>
    <property type="molecule type" value="Genomic_DNA"/>
</dbReference>
<dbReference type="PANTHER" id="PTHR43236">
    <property type="entry name" value="ANTITOXIN HIGA1"/>
    <property type="match status" value="1"/>
</dbReference>
<dbReference type="InterPro" id="IPR010359">
    <property type="entry name" value="IrrE_HExxH"/>
</dbReference>
<dbReference type="Proteomes" id="UP000516230">
    <property type="component" value="Chromosome"/>
</dbReference>
<dbReference type="Pfam" id="PF06114">
    <property type="entry name" value="Peptidase_M78"/>
    <property type="match status" value="1"/>
</dbReference>
<evidence type="ECO:0000313" key="3">
    <source>
        <dbReference type="Proteomes" id="UP000516230"/>
    </source>
</evidence>
<reference evidence="2 3" key="1">
    <citation type="submission" date="2020-08" db="EMBL/GenBank/DDBJ databases">
        <title>A novel species.</title>
        <authorList>
            <person name="Gao J."/>
        </authorList>
    </citation>
    <scope>NUCLEOTIDE SEQUENCE [LARGE SCALE GENOMIC DNA]</scope>
    <source>
        <strain evidence="2 3">CRPJ-33</strain>
    </source>
</reference>
<dbReference type="Gene3D" id="1.10.10.2910">
    <property type="match status" value="1"/>
</dbReference>